<reference evidence="3" key="1">
    <citation type="submission" date="2021-06" db="EMBL/GenBank/DDBJ databases">
        <authorList>
            <person name="Kallberg Y."/>
            <person name="Tangrot J."/>
            <person name="Rosling A."/>
        </authorList>
    </citation>
    <scope>NUCLEOTIDE SEQUENCE</scope>
    <source>
        <strain evidence="3">CL551</strain>
    </source>
</reference>
<sequence>MAYEYIEMRTKWKGQDALYQELDPEASNIFASVLRSNSIDYPNDNTPLIQKQGSQSTDNSASDTVTLILFVVVVVTGLAIWWCYSEDLYMLYRILYLKDSGTLGSNKEYKVPFSTVLSRRWRFRVRKVVVILSAIITLCCDDLVVMLDQKIFLKRPGVTSADNKEDEELSRQSTQPLRTTTDTKSLLSKKTKSTIAKSSPSNIKVKTRSKVKSSLNNNKSSVEVSSSKSASCAVTPAENITGGAASLAANVSSTITTMLNAKLHADASSSMSSLSQQAQELGKIREGERTSDESLKNYSMNEIQERTLEVIEAYEEIGNAFKRAAIAVDKLKTILPPGISIVIPQLPVTPEISESQQSEEFPNNSVADQPSANAASSSASNNASIQNILNYTTSENTTNDNGIWDYSNSNNSSTWMNHGDSSTWANIESPPFVNDDAEEDALPPLFFNKNARNNRDGTLDTKMNSNHIIEIIDDDYSGTGSESLYSGKRKETSQREYQNQFGVYNNRIERIKAGEPTKGRVSERAESSSNRKSKEKGHRLQNPTRHRSAPYTTTSPNNGKSESGTFDYSNTNFTAEEVVILEEFNKYYRQRKLIDVTTIQSKVASEISSMEPNVNFEQTAVSKLE</sequence>
<name>A0A9N8ZP54_9GLOM</name>
<feature type="region of interest" description="Disordered" evidence="1">
    <location>
        <begin position="352"/>
        <end position="381"/>
    </location>
</feature>
<feature type="non-terminal residue" evidence="3">
    <location>
        <position position="625"/>
    </location>
</feature>
<protein>
    <submittedName>
        <fullName evidence="3">18528_t:CDS:1</fullName>
    </submittedName>
</protein>
<keyword evidence="2" id="KW-0812">Transmembrane</keyword>
<feature type="compositionally biased region" description="Basic and acidic residues" evidence="1">
    <location>
        <begin position="507"/>
        <end position="526"/>
    </location>
</feature>
<evidence type="ECO:0000313" key="3">
    <source>
        <dbReference type="EMBL" id="CAG8502485.1"/>
    </source>
</evidence>
<organism evidence="3 4">
    <name type="scientific">Acaulospora morrowiae</name>
    <dbReference type="NCBI Taxonomy" id="94023"/>
    <lineage>
        <taxon>Eukaryota</taxon>
        <taxon>Fungi</taxon>
        <taxon>Fungi incertae sedis</taxon>
        <taxon>Mucoromycota</taxon>
        <taxon>Glomeromycotina</taxon>
        <taxon>Glomeromycetes</taxon>
        <taxon>Diversisporales</taxon>
        <taxon>Acaulosporaceae</taxon>
        <taxon>Acaulospora</taxon>
    </lineage>
</organism>
<keyword evidence="4" id="KW-1185">Reference proteome</keyword>
<keyword evidence="2" id="KW-1133">Transmembrane helix</keyword>
<keyword evidence="2" id="KW-0472">Membrane</keyword>
<feature type="compositionally biased region" description="Polar residues" evidence="1">
    <location>
        <begin position="352"/>
        <end position="370"/>
    </location>
</feature>
<feature type="transmembrane region" description="Helical" evidence="2">
    <location>
        <begin position="128"/>
        <end position="147"/>
    </location>
</feature>
<feature type="region of interest" description="Disordered" evidence="1">
    <location>
        <begin position="163"/>
        <end position="228"/>
    </location>
</feature>
<evidence type="ECO:0000256" key="1">
    <source>
        <dbReference type="SAM" id="MobiDB-lite"/>
    </source>
</evidence>
<evidence type="ECO:0000313" key="4">
    <source>
        <dbReference type="Proteomes" id="UP000789342"/>
    </source>
</evidence>
<feature type="compositionally biased region" description="Low complexity" evidence="1">
    <location>
        <begin position="371"/>
        <end position="381"/>
    </location>
</feature>
<gene>
    <name evidence="3" type="ORF">AMORRO_LOCUS3321</name>
</gene>
<feature type="compositionally biased region" description="Polar residues" evidence="1">
    <location>
        <begin position="550"/>
        <end position="568"/>
    </location>
</feature>
<feature type="transmembrane region" description="Helical" evidence="2">
    <location>
        <begin position="64"/>
        <end position="84"/>
    </location>
</feature>
<accession>A0A9N8ZP54</accession>
<dbReference type="Proteomes" id="UP000789342">
    <property type="component" value="Unassembled WGS sequence"/>
</dbReference>
<dbReference type="AlphaFoldDB" id="A0A9N8ZP54"/>
<evidence type="ECO:0000256" key="2">
    <source>
        <dbReference type="SAM" id="Phobius"/>
    </source>
</evidence>
<dbReference type="OrthoDB" id="2326691at2759"/>
<dbReference type="EMBL" id="CAJVPV010001601">
    <property type="protein sequence ID" value="CAG8502485.1"/>
    <property type="molecule type" value="Genomic_DNA"/>
</dbReference>
<proteinExistence type="predicted"/>
<feature type="region of interest" description="Disordered" evidence="1">
    <location>
        <begin position="477"/>
        <end position="568"/>
    </location>
</feature>
<feature type="compositionally biased region" description="Low complexity" evidence="1">
    <location>
        <begin position="212"/>
        <end position="228"/>
    </location>
</feature>
<feature type="compositionally biased region" description="Basic residues" evidence="1">
    <location>
        <begin position="531"/>
        <end position="548"/>
    </location>
</feature>
<comment type="caution">
    <text evidence="3">The sequence shown here is derived from an EMBL/GenBank/DDBJ whole genome shotgun (WGS) entry which is preliminary data.</text>
</comment>